<dbReference type="Pfam" id="PF14594">
    <property type="entry name" value="Sipho_Gp37"/>
    <property type="match status" value="2"/>
</dbReference>
<evidence type="ECO:0000259" key="2">
    <source>
        <dbReference type="Pfam" id="PF14594"/>
    </source>
</evidence>
<feature type="domain" description="Gp28/Gp37-like" evidence="2">
    <location>
        <begin position="6"/>
        <end position="102"/>
    </location>
</feature>
<evidence type="ECO:0000313" key="3">
    <source>
        <dbReference type="EMBL" id="MEQ2441652.1"/>
    </source>
</evidence>
<keyword evidence="4" id="KW-1185">Reference proteome</keyword>
<sequence>MKIPAIRIIDTSGALLTEVDTYTSLYFKRSWQGVGDFQFVLPADAQGLKDIGLGHYVMLDNDGHRAGIIRSLEYTEDNRGPVLSVKGVALNGLAAQRITVPKMKDVNANPDSGEPEETDPNGGYDNVPELTKENPNPIPVPAETILKTYALRHLAQPEDPTRKIPMTVDPDFGRGMKTVWMSRYERLDTVLQKAAEYCDMGWEIYLDKTGGLHFDVIPGADHSVSQEENSPVLFSIDFESIKSLNHLQDLSGYLNLGYAAGMGEGYDRTVLKVTNEQAEPTAFTRFETFLDCGDLAITVSDTAMSLVDEGKHQLKEFEKQESLSAVIAPESSFVYGVDWALGDLVTIQSRIGGVSLDARIAEITERYESTQMGIDVTFGTAPLHLGRVIQSLKNIPR</sequence>
<evidence type="ECO:0000313" key="4">
    <source>
        <dbReference type="Proteomes" id="UP001489509"/>
    </source>
</evidence>
<name>A0ABV1E2Y2_9FIRM</name>
<dbReference type="InterPro" id="IPR029432">
    <property type="entry name" value="Gp28/Gp37-like_dom"/>
</dbReference>
<dbReference type="EMBL" id="JBBMFD010000033">
    <property type="protein sequence ID" value="MEQ2441652.1"/>
    <property type="molecule type" value="Genomic_DNA"/>
</dbReference>
<feature type="domain" description="Gp28/Gp37-like" evidence="2">
    <location>
        <begin position="141"/>
        <end position="380"/>
    </location>
</feature>
<comment type="caution">
    <text evidence="3">The sequence shown here is derived from an EMBL/GenBank/DDBJ whole genome shotgun (WGS) entry which is preliminary data.</text>
</comment>
<accession>A0ABV1E2Y2</accession>
<evidence type="ECO:0000256" key="1">
    <source>
        <dbReference type="SAM" id="MobiDB-lite"/>
    </source>
</evidence>
<dbReference type="Proteomes" id="UP001489509">
    <property type="component" value="Unassembled WGS sequence"/>
</dbReference>
<feature type="region of interest" description="Disordered" evidence="1">
    <location>
        <begin position="102"/>
        <end position="137"/>
    </location>
</feature>
<reference evidence="3 4" key="1">
    <citation type="submission" date="2024-03" db="EMBL/GenBank/DDBJ databases">
        <title>Human intestinal bacterial collection.</title>
        <authorList>
            <person name="Pauvert C."/>
            <person name="Hitch T.C.A."/>
            <person name="Clavel T."/>
        </authorList>
    </citation>
    <scope>NUCLEOTIDE SEQUENCE [LARGE SCALE GENOMIC DNA]</scope>
    <source>
        <strain evidence="3 4">CLA-JM-H44</strain>
    </source>
</reference>
<organism evidence="3 4">
    <name type="scientific">Solibaculum intestinale</name>
    <dbReference type="NCBI Taxonomy" id="3133165"/>
    <lineage>
        <taxon>Bacteria</taxon>
        <taxon>Bacillati</taxon>
        <taxon>Bacillota</taxon>
        <taxon>Clostridia</taxon>
        <taxon>Eubacteriales</taxon>
        <taxon>Oscillospiraceae</taxon>
        <taxon>Solibaculum</taxon>
    </lineage>
</organism>
<proteinExistence type="predicted"/>
<dbReference type="RefSeq" id="WP_349220869.1">
    <property type="nucleotide sequence ID" value="NZ_JBBMFD010000033.1"/>
</dbReference>
<protein>
    <submittedName>
        <fullName evidence="3">Siphovirus ReqiPepy6 Gp37-like family protein</fullName>
    </submittedName>
</protein>
<gene>
    <name evidence="3" type="ORF">WMO26_12515</name>
</gene>